<gene>
    <name evidence="5" type="primary">korA</name>
    <name evidence="5" type="ORF">Mal15_26340</name>
</gene>
<name>A0A5B9MBB3_9BACT</name>
<dbReference type="GO" id="GO:0006979">
    <property type="term" value="P:response to oxidative stress"/>
    <property type="evidence" value="ECO:0007669"/>
    <property type="project" value="TreeGrafter"/>
</dbReference>
<dbReference type="InterPro" id="IPR022367">
    <property type="entry name" value="2-oxoacid/accept_OxRdtase_asu"/>
</dbReference>
<evidence type="ECO:0000313" key="6">
    <source>
        <dbReference type="Proteomes" id="UP000321353"/>
    </source>
</evidence>
<dbReference type="GO" id="GO:0016903">
    <property type="term" value="F:oxidoreductase activity, acting on the aldehyde or oxo group of donors"/>
    <property type="evidence" value="ECO:0007669"/>
    <property type="project" value="InterPro"/>
</dbReference>
<evidence type="ECO:0000259" key="3">
    <source>
        <dbReference type="Pfam" id="PF01558"/>
    </source>
</evidence>
<dbReference type="Pfam" id="PF01855">
    <property type="entry name" value="POR_N"/>
    <property type="match status" value="1"/>
</dbReference>
<reference evidence="5 6" key="1">
    <citation type="submission" date="2019-02" db="EMBL/GenBank/DDBJ databases">
        <title>Planctomycetal bacteria perform biofilm scaping via a novel small molecule.</title>
        <authorList>
            <person name="Jeske O."/>
            <person name="Boedeker C."/>
            <person name="Wiegand S."/>
            <person name="Breitling P."/>
            <person name="Kallscheuer N."/>
            <person name="Jogler M."/>
            <person name="Rohde M."/>
            <person name="Petersen J."/>
            <person name="Medema M.H."/>
            <person name="Surup F."/>
            <person name="Jogler C."/>
        </authorList>
    </citation>
    <scope>NUCLEOTIDE SEQUENCE [LARGE SCALE GENOMIC DNA]</scope>
    <source>
        <strain evidence="5 6">Mal15</strain>
    </source>
</reference>
<dbReference type="EC" id="1.2.-.-" evidence="5"/>
<proteinExistence type="predicted"/>
<dbReference type="KEGG" id="smam:Mal15_26340"/>
<dbReference type="SUPFAM" id="SSF52922">
    <property type="entry name" value="TK C-terminal domain-like"/>
    <property type="match status" value="1"/>
</dbReference>
<evidence type="ECO:0000256" key="1">
    <source>
        <dbReference type="ARBA" id="ARBA00023002"/>
    </source>
</evidence>
<dbReference type="PANTHER" id="PTHR32154">
    <property type="entry name" value="PYRUVATE-FLAVODOXIN OXIDOREDUCTASE-RELATED"/>
    <property type="match status" value="1"/>
</dbReference>
<feature type="domain" description="Pyruvate flavodoxin/ferredoxin oxidoreductase pyrimidine binding" evidence="4">
    <location>
        <begin position="291"/>
        <end position="503"/>
    </location>
</feature>
<dbReference type="InterPro" id="IPR009014">
    <property type="entry name" value="Transketo_C/PFOR_II"/>
</dbReference>
<evidence type="ECO:0000256" key="2">
    <source>
        <dbReference type="SAM" id="MobiDB-lite"/>
    </source>
</evidence>
<keyword evidence="6" id="KW-1185">Reference proteome</keyword>
<dbReference type="InterPro" id="IPR029061">
    <property type="entry name" value="THDP-binding"/>
</dbReference>
<feature type="compositionally biased region" description="Basic residues" evidence="2">
    <location>
        <begin position="14"/>
        <end position="26"/>
    </location>
</feature>
<feature type="domain" description="Pyruvate/ketoisovalerate oxidoreductase catalytic" evidence="3">
    <location>
        <begin position="52"/>
        <end position="240"/>
    </location>
</feature>
<dbReference type="AlphaFoldDB" id="A0A5B9MBB3"/>
<protein>
    <submittedName>
        <fullName evidence="5">2-oxoglutarate oxidoreductase subunit KorA</fullName>
        <ecNumber evidence="5">1.2.-.-</ecNumber>
    </submittedName>
</protein>
<accession>A0A5B9MBB3</accession>
<evidence type="ECO:0000259" key="4">
    <source>
        <dbReference type="Pfam" id="PF01855"/>
    </source>
</evidence>
<dbReference type="CDD" id="cd07034">
    <property type="entry name" value="TPP_PYR_PFOR_IOR-alpha_like"/>
    <property type="match status" value="1"/>
</dbReference>
<feature type="region of interest" description="Disordered" evidence="2">
    <location>
        <begin position="1"/>
        <end position="26"/>
    </location>
</feature>
<dbReference type="InterPro" id="IPR019752">
    <property type="entry name" value="Pyrv/ketoisovalerate_OxRed_cat"/>
</dbReference>
<sequence length="649" mass="70273">METAATPPKELGHAAKRFRPGHQKTRKMQFMTTTKHVKSVSGITVRLAGDSGDGMQLLGTQLTNTSALAGNDVATFPDFPAEIRAPRGTRAGVSGFQVQFAKEEIFTPGDTLDALVVMNPAALVTNVQDLRKGGILIANEDGFTEKDFKLAKVEANPLEATVINDSYRLIKVPMTQLTRAAVSEHGLSPKIADRCKNFFAMGLVYWLFGRSLDPTLRFIDNKFGKKPDVAAANVAALRAGWAFGETTEAFGESYQVEAAELTPGTYRNIMGNQALAWGLVAASKLSGKELFYGTYPITPASDILHELTKHKNFGVRTFQAEDEISAMCATIGAAFGGTMAVTASSGPGIALKAEAMGLGMMLELPMVVVNVQRGGPSTGLPTKTEQSDLLQAMFGRNGESPIPVIAPQSPADCFNTAIEAWRIATECMIPVMLLSDGYIANGSEPWKIPTLDALPKIEIQHPVDAEDGELFLPYLRDENLGRPWAIPGTEGLMHRVGGLEKEHQTGNVSYDPANHQLMTETRAAKVAKIAERIPEQDVFGETSGDLLVVSWGGTYGACLTAVRRCQQAGHRVSHAHLRYLNPLPRNLGQLLKSFDRVLVPELNMGQLRMLLRAEFLVDCIGYNKVQGKPFAVSELIQQIESQLPSPVAV</sequence>
<dbReference type="SUPFAM" id="SSF52518">
    <property type="entry name" value="Thiamin diphosphate-binding fold (THDP-binding)"/>
    <property type="match status" value="1"/>
</dbReference>
<dbReference type="NCBIfam" id="TIGR03710">
    <property type="entry name" value="OAFO_sf"/>
    <property type="match status" value="1"/>
</dbReference>
<dbReference type="PANTHER" id="PTHR32154:SF20">
    <property type="entry name" value="2-OXOGLUTARATE OXIDOREDUCTASE SUBUNIT KORA"/>
    <property type="match status" value="1"/>
</dbReference>
<dbReference type="FunFam" id="3.40.50.970:FF:000022">
    <property type="entry name" value="2-oxoglutarate ferredoxin oxidoreductase alpha subunit"/>
    <property type="match status" value="1"/>
</dbReference>
<dbReference type="Pfam" id="PF01558">
    <property type="entry name" value="POR"/>
    <property type="match status" value="1"/>
</dbReference>
<dbReference type="InterPro" id="IPR002869">
    <property type="entry name" value="Pyrv_flavodox_OxRed_cen"/>
</dbReference>
<organism evidence="5 6">
    <name type="scientific">Stieleria maiorica</name>
    <dbReference type="NCBI Taxonomy" id="2795974"/>
    <lineage>
        <taxon>Bacteria</taxon>
        <taxon>Pseudomonadati</taxon>
        <taxon>Planctomycetota</taxon>
        <taxon>Planctomycetia</taxon>
        <taxon>Pirellulales</taxon>
        <taxon>Pirellulaceae</taxon>
        <taxon>Stieleria</taxon>
    </lineage>
</organism>
<dbReference type="InterPro" id="IPR050722">
    <property type="entry name" value="Pyruvate:ferred/Flavod_OxRd"/>
</dbReference>
<dbReference type="Proteomes" id="UP000321353">
    <property type="component" value="Chromosome"/>
</dbReference>
<dbReference type="InterPro" id="IPR002880">
    <property type="entry name" value="Pyrv_Fd/Flavodoxin_OxRdtase_N"/>
</dbReference>
<dbReference type="EMBL" id="CP036264">
    <property type="protein sequence ID" value="QEF98581.1"/>
    <property type="molecule type" value="Genomic_DNA"/>
</dbReference>
<dbReference type="Gene3D" id="3.40.50.970">
    <property type="match status" value="1"/>
</dbReference>
<dbReference type="Gene3D" id="3.40.50.920">
    <property type="match status" value="1"/>
</dbReference>
<keyword evidence="1 5" id="KW-0560">Oxidoreductase</keyword>
<dbReference type="SUPFAM" id="SSF53323">
    <property type="entry name" value="Pyruvate-ferredoxin oxidoreductase, PFOR, domain III"/>
    <property type="match status" value="1"/>
</dbReference>
<evidence type="ECO:0000313" key="5">
    <source>
        <dbReference type="EMBL" id="QEF98581.1"/>
    </source>
</evidence>
<dbReference type="Gene3D" id="3.40.920.10">
    <property type="entry name" value="Pyruvate-ferredoxin oxidoreductase, PFOR, domain III"/>
    <property type="match status" value="1"/>
</dbReference>